<dbReference type="SUPFAM" id="SSF53474">
    <property type="entry name" value="alpha/beta-Hydrolases"/>
    <property type="match status" value="1"/>
</dbReference>
<accession>A0A4Z0A1W7</accession>
<evidence type="ECO:0000313" key="3">
    <source>
        <dbReference type="Proteomes" id="UP000298061"/>
    </source>
</evidence>
<dbReference type="PANTHER" id="PTHR23024">
    <property type="entry name" value="ARYLACETAMIDE DEACETYLASE"/>
    <property type="match status" value="1"/>
</dbReference>
<dbReference type="GO" id="GO:0016787">
    <property type="term" value="F:hydrolase activity"/>
    <property type="evidence" value="ECO:0007669"/>
    <property type="project" value="InterPro"/>
</dbReference>
<keyword evidence="3" id="KW-1185">Reference proteome</keyword>
<organism evidence="2 3">
    <name type="scientific">Hericium alpestre</name>
    <dbReference type="NCBI Taxonomy" id="135208"/>
    <lineage>
        <taxon>Eukaryota</taxon>
        <taxon>Fungi</taxon>
        <taxon>Dikarya</taxon>
        <taxon>Basidiomycota</taxon>
        <taxon>Agaricomycotina</taxon>
        <taxon>Agaricomycetes</taxon>
        <taxon>Russulales</taxon>
        <taxon>Hericiaceae</taxon>
        <taxon>Hericium</taxon>
    </lineage>
</organism>
<dbReference type="Proteomes" id="UP000298061">
    <property type="component" value="Unassembled WGS sequence"/>
</dbReference>
<dbReference type="PANTHER" id="PTHR23024:SF24">
    <property type="entry name" value="ALPHA_BETA HYDROLASE FOLD-3 DOMAIN-CONTAINING PROTEIN"/>
    <property type="match status" value="1"/>
</dbReference>
<name>A0A4Z0A1W7_9AGAM</name>
<sequence>MSQYAHLSILDPEFAEALALFSPGSGPTQDVAEMQRGFEGLIEMLNERDKALFPCASELRIEDHKVPIDGSKITVRCMIPMPAGDSAGPFLVLVNYHAGGTFDLALISVMQANVLQGFVIGGLNTDSLWLQQACVEQQVSVVDIDYRLAPEFPWPIQHEDSYTALKWVVENTAILRADLSKGFIVGGTSAGGNISASLALRARDDPFFQGRPLTGQLLQIPPTVSPSTSRTKLISMDMPLDISGFADK</sequence>
<dbReference type="EMBL" id="SFCI01000430">
    <property type="protein sequence ID" value="TFY79849.1"/>
    <property type="molecule type" value="Genomic_DNA"/>
</dbReference>
<dbReference type="OrthoDB" id="408631at2759"/>
<comment type="caution">
    <text evidence="2">The sequence shown here is derived from an EMBL/GenBank/DDBJ whole genome shotgun (WGS) entry which is preliminary data.</text>
</comment>
<dbReference type="InterPro" id="IPR029058">
    <property type="entry name" value="AB_hydrolase_fold"/>
</dbReference>
<gene>
    <name evidence="2" type="ORF">EWM64_g4161</name>
</gene>
<dbReference type="AlphaFoldDB" id="A0A4Z0A1W7"/>
<evidence type="ECO:0000259" key="1">
    <source>
        <dbReference type="Pfam" id="PF07859"/>
    </source>
</evidence>
<proteinExistence type="predicted"/>
<reference evidence="2 3" key="1">
    <citation type="submission" date="2019-02" db="EMBL/GenBank/DDBJ databases">
        <title>Genome sequencing of the rare red list fungi Hericium alpestre (H. flagellum).</title>
        <authorList>
            <person name="Buettner E."/>
            <person name="Kellner H."/>
        </authorList>
    </citation>
    <scope>NUCLEOTIDE SEQUENCE [LARGE SCALE GENOMIC DNA]</scope>
    <source>
        <strain evidence="2 3">DSM 108284</strain>
    </source>
</reference>
<dbReference type="STRING" id="135208.A0A4Z0A1W7"/>
<evidence type="ECO:0000313" key="2">
    <source>
        <dbReference type="EMBL" id="TFY79849.1"/>
    </source>
</evidence>
<protein>
    <recommendedName>
        <fullName evidence="1">Alpha/beta hydrolase fold-3 domain-containing protein</fullName>
    </recommendedName>
</protein>
<dbReference type="Pfam" id="PF07859">
    <property type="entry name" value="Abhydrolase_3"/>
    <property type="match status" value="1"/>
</dbReference>
<dbReference type="InterPro" id="IPR050466">
    <property type="entry name" value="Carboxylest/Gibb_receptor"/>
</dbReference>
<dbReference type="Gene3D" id="3.40.50.1820">
    <property type="entry name" value="alpha/beta hydrolase"/>
    <property type="match status" value="1"/>
</dbReference>
<dbReference type="InterPro" id="IPR013094">
    <property type="entry name" value="AB_hydrolase_3"/>
</dbReference>
<feature type="domain" description="Alpha/beta hydrolase fold-3" evidence="1">
    <location>
        <begin position="117"/>
        <end position="227"/>
    </location>
</feature>